<comment type="caution">
    <text evidence="3">The sequence shown here is derived from an EMBL/GenBank/DDBJ whole genome shotgun (WGS) entry which is preliminary data.</text>
</comment>
<organism evidence="3 4">
    <name type="scientific">Devosia marina</name>
    <dbReference type="NCBI Taxonomy" id="2683198"/>
    <lineage>
        <taxon>Bacteria</taxon>
        <taxon>Pseudomonadati</taxon>
        <taxon>Pseudomonadota</taxon>
        <taxon>Alphaproteobacteria</taxon>
        <taxon>Hyphomicrobiales</taxon>
        <taxon>Devosiaceae</taxon>
        <taxon>Devosia</taxon>
    </lineage>
</organism>
<evidence type="ECO:0000256" key="1">
    <source>
        <dbReference type="SAM" id="Phobius"/>
    </source>
</evidence>
<accession>A0A7X3FQV4</accession>
<proteinExistence type="predicted"/>
<feature type="transmembrane region" description="Helical" evidence="1">
    <location>
        <begin position="138"/>
        <end position="158"/>
    </location>
</feature>
<keyword evidence="1" id="KW-0812">Transmembrane</keyword>
<keyword evidence="1" id="KW-1133">Transmembrane helix</keyword>
<keyword evidence="4" id="KW-1185">Reference proteome</keyword>
<sequence length="197" mass="21573">MAFNMSAPTHSLIFRYFRMTTDTPPPSETAPEPGMIKADLLAGLFFILLGLAIFYGAWTMDRLEVRRIHPMTVPGLVPGMLAMALTLCGTILSFRSLRTPASGGWQQLSGAVLSSAAARAATVMLLALIYTLGLVGTLPFWAATGLFVFTFIMVFECWLSEPRKPWRKSLLWASGLAVVTATVVTLVFERAFLVRLP</sequence>
<dbReference type="InterPro" id="IPR009936">
    <property type="entry name" value="DUF1468"/>
</dbReference>
<feature type="transmembrane region" description="Helical" evidence="1">
    <location>
        <begin position="109"/>
        <end position="132"/>
    </location>
</feature>
<dbReference type="Proteomes" id="UP000438106">
    <property type="component" value="Unassembled WGS sequence"/>
</dbReference>
<dbReference type="Pfam" id="PF07331">
    <property type="entry name" value="TctB"/>
    <property type="match status" value="1"/>
</dbReference>
<name>A0A7X3FQV4_9HYPH</name>
<dbReference type="RefSeq" id="WP_179952947.1">
    <property type="nucleotide sequence ID" value="NZ_WQRF01000002.1"/>
</dbReference>
<evidence type="ECO:0000313" key="4">
    <source>
        <dbReference type="Proteomes" id="UP000438106"/>
    </source>
</evidence>
<evidence type="ECO:0000313" key="3">
    <source>
        <dbReference type="EMBL" id="MVS99102.1"/>
    </source>
</evidence>
<reference evidence="3 4" key="1">
    <citation type="submission" date="2019-12" db="EMBL/GenBank/DDBJ databases">
        <title>Devosia maris sp. nov., isolated from the deep seawater.</title>
        <authorList>
            <person name="Liu Y."/>
        </authorList>
    </citation>
    <scope>NUCLEOTIDE SEQUENCE [LARGE SCALE GENOMIC DNA]</scope>
    <source>
        <strain evidence="3 4">L53-10-65</strain>
    </source>
</reference>
<gene>
    <name evidence="3" type="ORF">GO014_08735</name>
</gene>
<keyword evidence="1" id="KW-0472">Membrane</keyword>
<evidence type="ECO:0000259" key="2">
    <source>
        <dbReference type="Pfam" id="PF07331"/>
    </source>
</evidence>
<dbReference type="EMBL" id="WQRF01000002">
    <property type="protein sequence ID" value="MVS99102.1"/>
    <property type="molecule type" value="Genomic_DNA"/>
</dbReference>
<feature type="transmembrane region" description="Helical" evidence="1">
    <location>
        <begin position="170"/>
        <end position="188"/>
    </location>
</feature>
<protein>
    <submittedName>
        <fullName evidence="3">Tripartite tricarboxylate transporter TctB family protein</fullName>
    </submittedName>
</protein>
<feature type="domain" description="DUF1468" evidence="2">
    <location>
        <begin position="41"/>
        <end position="197"/>
    </location>
</feature>
<feature type="transmembrane region" description="Helical" evidence="1">
    <location>
        <begin position="78"/>
        <end position="97"/>
    </location>
</feature>
<feature type="transmembrane region" description="Helical" evidence="1">
    <location>
        <begin position="40"/>
        <end position="58"/>
    </location>
</feature>
<dbReference type="AlphaFoldDB" id="A0A7X3FQV4"/>